<dbReference type="GO" id="GO:0008408">
    <property type="term" value="F:3'-5' exonuclease activity"/>
    <property type="evidence" value="ECO:0007669"/>
    <property type="project" value="InterPro"/>
</dbReference>
<protein>
    <recommendedName>
        <fullName evidence="1">DNA-directed DNA polymerase</fullName>
        <ecNumber evidence="1">2.7.7.7</ecNumber>
    </recommendedName>
</protein>
<dbReference type="RefSeq" id="WP_090091859.1">
    <property type="nucleotide sequence ID" value="NZ_CBCRVU010000001.1"/>
</dbReference>
<evidence type="ECO:0000259" key="8">
    <source>
        <dbReference type="SMART" id="SM00481"/>
    </source>
</evidence>
<dbReference type="InterPro" id="IPR004805">
    <property type="entry name" value="DnaE2/DnaE/PolC"/>
</dbReference>
<dbReference type="EMBL" id="FOMN01000001">
    <property type="protein sequence ID" value="SFD28353.1"/>
    <property type="molecule type" value="Genomic_DNA"/>
</dbReference>
<keyword evidence="2" id="KW-0808">Transferase</keyword>
<keyword evidence="3" id="KW-0548">Nucleotidyltransferase</keyword>
<organism evidence="9 10">
    <name type="scientific">Lactobacillus bombicola</name>
    <dbReference type="NCBI Taxonomy" id="1505723"/>
    <lineage>
        <taxon>Bacteria</taxon>
        <taxon>Bacillati</taxon>
        <taxon>Bacillota</taxon>
        <taxon>Bacilli</taxon>
        <taxon>Lactobacillales</taxon>
        <taxon>Lactobacillaceae</taxon>
        <taxon>Lactobacillus</taxon>
    </lineage>
</organism>
<keyword evidence="4" id="KW-0235">DNA replication</keyword>
<evidence type="ECO:0000256" key="7">
    <source>
        <dbReference type="ARBA" id="ARBA00049244"/>
    </source>
</evidence>
<gene>
    <name evidence="9" type="ORF">SAMN04487792_0082</name>
</gene>
<sequence length="1042" mass="117413">MKMAALQNISAFTLLESPTKIKDLLLAAKKQGYEAISLTDINVTYGLVNFFELAQEVGIKPLLGMQIRVNGLIDTFNQYDLIVLAKNDAGYRNLLRLSSRINLKTDNGTNKKVLTLTELTKDLTNLILIVPANSYSELLNLQGQDERLGNDFVRKLIGIIPKSSELYLGVYGSPKQKVYISYVKMLAKQFKLPLVCVEDTRYLKPENQFLRHTLKSVKNGSVLPDVQSLAKQSGSHYLPSTEEISERYHSLDLDQAVSNTWEIANKCTAQITFQLPVLPKYKQNKFQTSKEYLNELAQQGLKQRFSGQTVPMQYQHQLDYELKVIDEMDFNDYFLIVWDVVSYCHRVNIAMGPGRGSACGSLVSYALKITEVDPIQYNLLFERFLNPARHEMPDIDLDIPDNRRDAVIKYMYEKYGMDHAAQILTFGTLAAKQVLRDTGRVFGLSEAELSKWSNSVPFSKGKITLKQAYESSPEMKLLVNANEKNKLLFKTAQELEGLPRHYSIHAAGLVISDNSIAAISGLQAGQFGIPVTQQTKAYVEALGLLKIDFLGLRNLTILGETEELIHAQGKKFNANQIPLDDFETLRLFQTGNTGLIFQFESSGIKEVLRRLHPDNFEDLVAVNALYRPGPMQNISSFIARKQGKEKVTYPDASLKKILAPTYGILVYQEQVMQTAQVLAGFSLGEADILRRAMSKKNQVVIEQERSKFIAGAIKKGRYKDVAEKVYNYIAEFANYGFNRSHAVAYTKLAFWLAFLQVHYSTEFYTAMLNSTSANQLKTNDLVMQAQELGVKILPPDINQSGLDYEIKNGKIIVGLRAIKNIRLDFLKQIIEVRAKSKFTSFSDFLRQVDPKFIQPKVIQTLIKAGCFDRLDSNRNELLENSQEIIENVELTGKNIALSESLGGVPLKQAPMPSKQEKAQMEEETLGFSTLTSPLIAVQKYAVKFNAKPLSQFNINETGIAVGKLMALKLIKTKKGAAMAFSVFADSTSRQDIVIFPGVYDQFKANLKVGTIYLLEIKVQNDRYDTSRKQYLLNKLKIVNFKS</sequence>
<evidence type="ECO:0000256" key="3">
    <source>
        <dbReference type="ARBA" id="ARBA00022695"/>
    </source>
</evidence>
<dbReference type="Gene3D" id="3.20.20.140">
    <property type="entry name" value="Metal-dependent hydrolases"/>
    <property type="match status" value="1"/>
</dbReference>
<feature type="domain" description="Polymerase/histidinol phosphatase N-terminal" evidence="8">
    <location>
        <begin position="4"/>
        <end position="71"/>
    </location>
</feature>
<evidence type="ECO:0000313" key="10">
    <source>
        <dbReference type="Proteomes" id="UP000199599"/>
    </source>
</evidence>
<dbReference type="Pfam" id="PF17657">
    <property type="entry name" value="DNA_pol3_finger"/>
    <property type="match status" value="1"/>
</dbReference>
<dbReference type="SMART" id="SM00481">
    <property type="entry name" value="POLIIIAc"/>
    <property type="match status" value="1"/>
</dbReference>
<dbReference type="InterPro" id="IPR040982">
    <property type="entry name" value="DNA_pol3_finger"/>
</dbReference>
<dbReference type="InterPro" id="IPR004013">
    <property type="entry name" value="PHP_dom"/>
</dbReference>
<evidence type="ECO:0000256" key="6">
    <source>
        <dbReference type="ARBA" id="ARBA00026073"/>
    </source>
</evidence>
<dbReference type="Pfam" id="PF14579">
    <property type="entry name" value="HHH_6"/>
    <property type="match status" value="1"/>
</dbReference>
<dbReference type="PANTHER" id="PTHR32294:SF0">
    <property type="entry name" value="DNA POLYMERASE III SUBUNIT ALPHA"/>
    <property type="match status" value="1"/>
</dbReference>
<dbReference type="SUPFAM" id="SSF89550">
    <property type="entry name" value="PHP domain-like"/>
    <property type="match status" value="1"/>
</dbReference>
<accession>A0A1I1R9V8</accession>
<reference evidence="10" key="1">
    <citation type="submission" date="2016-10" db="EMBL/GenBank/DDBJ databases">
        <authorList>
            <person name="Varghese N."/>
            <person name="Submissions S."/>
        </authorList>
    </citation>
    <scope>NUCLEOTIDE SEQUENCE [LARGE SCALE GENOMIC DNA]</scope>
    <source>
        <strain evidence="10">R-53102</strain>
    </source>
</reference>
<dbReference type="AlphaFoldDB" id="A0A1I1R9V8"/>
<dbReference type="Gene3D" id="1.10.10.1600">
    <property type="entry name" value="Bacterial DNA polymerase III alpha subunit, thumb domain"/>
    <property type="match status" value="1"/>
</dbReference>
<dbReference type="PANTHER" id="PTHR32294">
    <property type="entry name" value="DNA POLYMERASE III SUBUNIT ALPHA"/>
    <property type="match status" value="1"/>
</dbReference>
<comment type="catalytic activity">
    <reaction evidence="7">
        <text>DNA(n) + a 2'-deoxyribonucleoside 5'-triphosphate = DNA(n+1) + diphosphate</text>
        <dbReference type="Rhea" id="RHEA:22508"/>
        <dbReference type="Rhea" id="RHEA-COMP:17339"/>
        <dbReference type="Rhea" id="RHEA-COMP:17340"/>
        <dbReference type="ChEBI" id="CHEBI:33019"/>
        <dbReference type="ChEBI" id="CHEBI:61560"/>
        <dbReference type="ChEBI" id="CHEBI:173112"/>
        <dbReference type="EC" id="2.7.7.7"/>
    </reaction>
</comment>
<dbReference type="InterPro" id="IPR003141">
    <property type="entry name" value="Pol/His_phosphatase_N"/>
</dbReference>
<comment type="subunit">
    <text evidence="6">DNA polymerase III contains a core (composed of alpha, epsilon and theta chains) that associates with a tau subunit. This core dimerizes to form the POLIII' complex. PolIII' associates with the gamma complex (composed of gamma, delta, delta', psi and chi chains) and with the beta chain to form the complete DNA polymerase III complex.</text>
</comment>
<dbReference type="STRING" id="1505723.SAMN04487792_0082"/>
<dbReference type="Pfam" id="PF07733">
    <property type="entry name" value="DNA_pol3_alpha"/>
    <property type="match status" value="1"/>
</dbReference>
<dbReference type="Gene3D" id="1.10.150.870">
    <property type="match status" value="1"/>
</dbReference>
<proteinExistence type="predicted"/>
<evidence type="ECO:0000256" key="4">
    <source>
        <dbReference type="ARBA" id="ARBA00022705"/>
    </source>
</evidence>
<dbReference type="Proteomes" id="UP000199599">
    <property type="component" value="Unassembled WGS sequence"/>
</dbReference>
<dbReference type="NCBIfam" id="TIGR00594">
    <property type="entry name" value="polc"/>
    <property type="match status" value="1"/>
</dbReference>
<evidence type="ECO:0000313" key="9">
    <source>
        <dbReference type="EMBL" id="SFD28353.1"/>
    </source>
</evidence>
<keyword evidence="5" id="KW-0239">DNA-directed DNA polymerase</keyword>
<dbReference type="InterPro" id="IPR011708">
    <property type="entry name" value="DNA_pol3_alpha_NTPase_dom"/>
</dbReference>
<dbReference type="GO" id="GO:0006260">
    <property type="term" value="P:DNA replication"/>
    <property type="evidence" value="ECO:0007669"/>
    <property type="project" value="UniProtKB-KW"/>
</dbReference>
<dbReference type="CDD" id="cd07431">
    <property type="entry name" value="PHP_PolIIIA"/>
    <property type="match status" value="1"/>
</dbReference>
<name>A0A1I1R9V8_9LACO</name>
<dbReference type="EC" id="2.7.7.7" evidence="1"/>
<dbReference type="InterPro" id="IPR041931">
    <property type="entry name" value="DNA_pol3_alpha_thumb_dom"/>
</dbReference>
<evidence type="ECO:0000256" key="2">
    <source>
        <dbReference type="ARBA" id="ARBA00022679"/>
    </source>
</evidence>
<dbReference type="Pfam" id="PF02811">
    <property type="entry name" value="PHP"/>
    <property type="match status" value="1"/>
</dbReference>
<dbReference type="InterPro" id="IPR016195">
    <property type="entry name" value="Pol/histidinol_Pase-like"/>
</dbReference>
<dbReference type="GO" id="GO:0003887">
    <property type="term" value="F:DNA-directed DNA polymerase activity"/>
    <property type="evidence" value="ECO:0007669"/>
    <property type="project" value="UniProtKB-KW"/>
</dbReference>
<evidence type="ECO:0000256" key="1">
    <source>
        <dbReference type="ARBA" id="ARBA00012417"/>
    </source>
</evidence>
<dbReference type="InterPro" id="IPR029460">
    <property type="entry name" value="DNAPol_HHH"/>
</dbReference>
<dbReference type="CDD" id="cd04485">
    <property type="entry name" value="DnaE_OBF"/>
    <property type="match status" value="1"/>
</dbReference>
<evidence type="ECO:0000256" key="5">
    <source>
        <dbReference type="ARBA" id="ARBA00022932"/>
    </source>
</evidence>